<feature type="chain" id="PRO_5046437851" evidence="2">
    <location>
        <begin position="26"/>
        <end position="588"/>
    </location>
</feature>
<dbReference type="RefSeq" id="WP_077409795.1">
    <property type="nucleotide sequence ID" value="NZ_JBHRTS010000001.1"/>
</dbReference>
<dbReference type="Gene3D" id="1.25.40.650">
    <property type="match status" value="1"/>
</dbReference>
<dbReference type="InterPro" id="IPR007443">
    <property type="entry name" value="LpoA"/>
</dbReference>
<dbReference type="CDD" id="cd12148">
    <property type="entry name" value="fungal_TF_MHR"/>
    <property type="match status" value="1"/>
</dbReference>
<keyword evidence="4" id="KW-1185">Reference proteome</keyword>
<reference evidence="4" key="1">
    <citation type="journal article" date="2019" name="Int. J. Syst. Evol. Microbiol.">
        <title>The Global Catalogue of Microorganisms (GCM) 10K type strain sequencing project: providing services to taxonomists for standard genome sequencing and annotation.</title>
        <authorList>
            <consortium name="The Broad Institute Genomics Platform"/>
            <consortium name="The Broad Institute Genome Sequencing Center for Infectious Disease"/>
            <person name="Wu L."/>
            <person name="Ma J."/>
        </authorList>
    </citation>
    <scope>NUCLEOTIDE SEQUENCE [LARGE SCALE GENOMIC DNA]</scope>
    <source>
        <strain evidence="4">KCTC 42953</strain>
    </source>
</reference>
<keyword evidence="1" id="KW-0472">Membrane</keyword>
<dbReference type="PANTHER" id="PTHR38038:SF1">
    <property type="entry name" value="PENICILLIN-BINDING PROTEIN ACTIVATOR LPOA"/>
    <property type="match status" value="1"/>
</dbReference>
<dbReference type="InterPro" id="IPR028082">
    <property type="entry name" value="Peripla_BP_I"/>
</dbReference>
<dbReference type="Proteomes" id="UP001595533">
    <property type="component" value="Unassembled WGS sequence"/>
</dbReference>
<protein>
    <submittedName>
        <fullName evidence="3">Penicillin-binding protein activator</fullName>
    </submittedName>
</protein>
<organism evidence="3 4">
    <name type="scientific">Marinicella sediminis</name>
    <dbReference type="NCBI Taxonomy" id="1792834"/>
    <lineage>
        <taxon>Bacteria</taxon>
        <taxon>Pseudomonadati</taxon>
        <taxon>Pseudomonadota</taxon>
        <taxon>Gammaproteobacteria</taxon>
        <taxon>Lysobacterales</taxon>
        <taxon>Marinicellaceae</taxon>
        <taxon>Marinicella</taxon>
    </lineage>
</organism>
<accession>A0ABV7J517</accession>
<dbReference type="Gene3D" id="3.40.50.2300">
    <property type="match status" value="2"/>
</dbReference>
<evidence type="ECO:0000313" key="4">
    <source>
        <dbReference type="Proteomes" id="UP001595533"/>
    </source>
</evidence>
<dbReference type="Pfam" id="PF04348">
    <property type="entry name" value="LppC"/>
    <property type="match status" value="1"/>
</dbReference>
<gene>
    <name evidence="3" type="ORF">ACFODZ_02705</name>
</gene>
<comment type="caution">
    <text evidence="3">The sequence shown here is derived from an EMBL/GenBank/DDBJ whole genome shotgun (WGS) entry which is preliminary data.</text>
</comment>
<feature type="signal peptide" evidence="2">
    <location>
        <begin position="1"/>
        <end position="25"/>
    </location>
</feature>
<dbReference type="PANTHER" id="PTHR38038">
    <property type="entry name" value="PENICILLIN-BINDING PROTEIN ACTIVATOR LPOA"/>
    <property type="match status" value="1"/>
</dbReference>
<dbReference type="EMBL" id="JBHRTS010000001">
    <property type="protein sequence ID" value="MFC3193144.1"/>
    <property type="molecule type" value="Genomic_DNA"/>
</dbReference>
<keyword evidence="2" id="KW-0732">Signal</keyword>
<proteinExistence type="predicted"/>
<dbReference type="SUPFAM" id="SSF53822">
    <property type="entry name" value="Periplasmic binding protein-like I"/>
    <property type="match status" value="1"/>
</dbReference>
<evidence type="ECO:0000313" key="3">
    <source>
        <dbReference type="EMBL" id="MFC3193144.1"/>
    </source>
</evidence>
<sequence>MNKHLMQWTYLVLMVLALASCSSTQGPGTQPTDSREKRQGLMSYAQQDFFNAANLLSRANELHPRDPEVFNALLDAWYQMGEYVRIWQLLNQDPWRTPQSSLIEAELMVIQNQCDQATVVTASVQPELLTAEWQIRYWDIQTSCHASNKAWLEAAVALIKVNQLVTDPATRQLNDDQIVRYLIQVPQEQLIMMIGASEDELIEGWIEAAYINFGADGTSGAGWLNQWQGHPASYYFLDFNRVNNQQKVAVLLPLSGRFEEVAQAIQEGMLAAVLSDAGNQNELLFFDTGSQGENLANAWFSAQEQQVDLIIGPVDKNSIEQAVQLPEATTPVVLLNQADSNYFQFTLSPETEAEEVAEQMIADGHKNVIIMAPNDAWGERMTKAFAQRFVDLGGQITYNSYFQPAQNDYSAQLRQVLGLVESQLRARNLQQFLKLNLNAEEVVRADVDAIFLAARPAFARLMIPQLKFHRAADIPVYATSHVFDGLNNEQHNKDLEGVIFAISPIEIEAPYLFEILSFDLNKINSDKKLFAFGFDAYQLIARLEWMSRVNTGMIEGLTGDIRLGLTKTFRRSLLWAVYRNGLVRSLQD</sequence>
<evidence type="ECO:0000256" key="1">
    <source>
        <dbReference type="ARBA" id="ARBA00023136"/>
    </source>
</evidence>
<dbReference type="PROSITE" id="PS51257">
    <property type="entry name" value="PROKAR_LIPOPROTEIN"/>
    <property type="match status" value="1"/>
</dbReference>
<dbReference type="CDD" id="cd06339">
    <property type="entry name" value="PBP1_YraM_LppC_lipoprotein-like"/>
    <property type="match status" value="1"/>
</dbReference>
<name>A0ABV7J517_9GAMM</name>
<evidence type="ECO:0000256" key="2">
    <source>
        <dbReference type="SAM" id="SignalP"/>
    </source>
</evidence>